<evidence type="ECO:0008006" key="8">
    <source>
        <dbReference type="Google" id="ProtNLM"/>
    </source>
</evidence>
<keyword evidence="1 5" id="KW-0673">Quorum sensing</keyword>
<dbReference type="InterPro" id="IPR016181">
    <property type="entry name" value="Acyl_CoA_acyltransferase"/>
</dbReference>
<keyword evidence="4 5" id="KW-0071">Autoinducer synthesis</keyword>
<evidence type="ECO:0000256" key="1">
    <source>
        <dbReference type="ARBA" id="ARBA00022654"/>
    </source>
</evidence>
<keyword evidence="3" id="KW-0949">S-adenosyl-L-methionine</keyword>
<evidence type="ECO:0000313" key="6">
    <source>
        <dbReference type="EMBL" id="MCX2561927.1"/>
    </source>
</evidence>
<keyword evidence="7" id="KW-1185">Reference proteome</keyword>
<name>A0ABT3Q9G5_9PROT</name>
<protein>
    <recommendedName>
        <fullName evidence="8">Autoinducer synthesis protein</fullName>
    </recommendedName>
</protein>
<evidence type="ECO:0000256" key="4">
    <source>
        <dbReference type="ARBA" id="ARBA00022929"/>
    </source>
</evidence>
<dbReference type="SUPFAM" id="SSF55729">
    <property type="entry name" value="Acyl-CoA N-acyltransferases (Nat)"/>
    <property type="match status" value="1"/>
</dbReference>
<dbReference type="PROSITE" id="PS51187">
    <property type="entry name" value="AUTOINDUCER_SYNTH_2"/>
    <property type="match status" value="1"/>
</dbReference>
<evidence type="ECO:0000256" key="2">
    <source>
        <dbReference type="ARBA" id="ARBA00022679"/>
    </source>
</evidence>
<evidence type="ECO:0000256" key="5">
    <source>
        <dbReference type="PROSITE-ProRule" id="PRU00533"/>
    </source>
</evidence>
<dbReference type="Proteomes" id="UP001526446">
    <property type="component" value="Unassembled WGS sequence"/>
</dbReference>
<organism evidence="6 7">
    <name type="scientific">Acetobacter farinalis</name>
    <dbReference type="NCBI Taxonomy" id="1260984"/>
    <lineage>
        <taxon>Bacteria</taxon>
        <taxon>Pseudomonadati</taxon>
        <taxon>Pseudomonadota</taxon>
        <taxon>Alphaproteobacteria</taxon>
        <taxon>Acetobacterales</taxon>
        <taxon>Acetobacteraceae</taxon>
        <taxon>Acetobacter</taxon>
    </lineage>
</organism>
<proteinExistence type="inferred from homology"/>
<dbReference type="InterPro" id="IPR001690">
    <property type="entry name" value="Autoind_synthase"/>
</dbReference>
<comment type="similarity">
    <text evidence="5">Belongs to the autoinducer synthase family.</text>
</comment>
<comment type="caution">
    <text evidence="6">The sequence shown here is derived from an EMBL/GenBank/DDBJ whole genome shotgun (WGS) entry which is preliminary data.</text>
</comment>
<gene>
    <name evidence="6" type="ORF">OQ252_11045</name>
</gene>
<dbReference type="RefSeq" id="WP_166122925.1">
    <property type="nucleotide sequence ID" value="NZ_JAPIUX010000017.1"/>
</dbReference>
<reference evidence="6 7" key="1">
    <citation type="submission" date="2022-11" db="EMBL/GenBank/DDBJ databases">
        <title>Genome sequencing of Acetobacter type strain.</title>
        <authorList>
            <person name="Heo J."/>
            <person name="Lee D."/>
            <person name="Han B.-H."/>
            <person name="Hong S.-B."/>
            <person name="Kwon S.-W."/>
        </authorList>
    </citation>
    <scope>NUCLEOTIDE SEQUENCE [LARGE SCALE GENOMIC DNA]</scope>
    <source>
        <strain evidence="6 7">KACC 21251</strain>
    </source>
</reference>
<accession>A0ABT3Q9G5</accession>
<dbReference type="PANTHER" id="PTHR39322">
    <property type="entry name" value="ACYL-HOMOSERINE-LACTONE SYNTHASE"/>
    <property type="match status" value="1"/>
</dbReference>
<dbReference type="Gene3D" id="3.40.630.30">
    <property type="match status" value="1"/>
</dbReference>
<evidence type="ECO:0000313" key="7">
    <source>
        <dbReference type="Proteomes" id="UP001526446"/>
    </source>
</evidence>
<dbReference type="EMBL" id="JAPIUX010000017">
    <property type="protein sequence ID" value="MCX2561927.1"/>
    <property type="molecule type" value="Genomic_DNA"/>
</dbReference>
<evidence type="ECO:0000256" key="3">
    <source>
        <dbReference type="ARBA" id="ARBA00022691"/>
    </source>
</evidence>
<dbReference type="PANTHER" id="PTHR39322:SF1">
    <property type="entry name" value="ISOVALERYL-HOMOSERINE LACTONE SYNTHASE"/>
    <property type="match status" value="1"/>
</dbReference>
<keyword evidence="2" id="KW-0808">Transferase</keyword>
<sequence>MVYEFSYAERDQYADIYEKILRSREWFSEKHPEWDALFPNNPAEDEYDRLCNPMYIVAEDEAGGGIASVRVLPTTGKTMLRQEFARYFDGSPDIISPDVWELSRLSVTADTGSLVGRSLALDVLKTVYARAFSNGVSQLVAVYPKFKLRLYRRLDWMPASVSSGEREEQELCLGVWDVTPLALRRLIELQLRAF</sequence>
<dbReference type="Pfam" id="PF00765">
    <property type="entry name" value="Autoind_synth"/>
    <property type="match status" value="1"/>
</dbReference>